<dbReference type="Gene3D" id="3.30.70.3490">
    <property type="match status" value="1"/>
</dbReference>
<dbReference type="SUPFAM" id="SSF144000">
    <property type="entry name" value="Oxysterol-binding protein-like"/>
    <property type="match status" value="1"/>
</dbReference>
<dbReference type="GO" id="GO:0016020">
    <property type="term" value="C:membrane"/>
    <property type="evidence" value="ECO:0007669"/>
    <property type="project" value="TreeGrafter"/>
</dbReference>
<evidence type="ECO:0000313" key="2">
    <source>
        <dbReference type="EMBL" id="EFA76562.1"/>
    </source>
</evidence>
<gene>
    <name evidence="2" type="primary">osbL</name>
    <name evidence="2" type="ORF">PPL_10331</name>
</gene>
<dbReference type="EMBL" id="ADBJ01000047">
    <property type="protein sequence ID" value="EFA76562.1"/>
    <property type="molecule type" value="Genomic_DNA"/>
</dbReference>
<dbReference type="InParanoid" id="D3BQ11"/>
<reference evidence="2 3" key="1">
    <citation type="journal article" date="2011" name="Genome Res.">
        <title>Phylogeny-wide analysis of social amoeba genomes highlights ancient origins for complex intercellular communication.</title>
        <authorList>
            <person name="Heidel A.J."/>
            <person name="Lawal H.M."/>
            <person name="Felder M."/>
            <person name="Schilde C."/>
            <person name="Helps N.R."/>
            <person name="Tunggal B."/>
            <person name="Rivero F."/>
            <person name="John U."/>
            <person name="Schleicher M."/>
            <person name="Eichinger L."/>
            <person name="Platzer M."/>
            <person name="Noegel A.A."/>
            <person name="Schaap P."/>
            <person name="Gloeckner G."/>
        </authorList>
    </citation>
    <scope>NUCLEOTIDE SEQUENCE [LARGE SCALE GENOMIC DNA]</scope>
    <source>
        <strain evidence="3">ATCC 26659 / Pp 5 / PN500</strain>
    </source>
</reference>
<dbReference type="InterPro" id="IPR037239">
    <property type="entry name" value="OSBP_sf"/>
</dbReference>
<comment type="caution">
    <text evidence="2">The sequence shown here is derived from an EMBL/GenBank/DDBJ whole genome shotgun (WGS) entry which is preliminary data.</text>
</comment>
<dbReference type="PROSITE" id="PS01013">
    <property type="entry name" value="OSBP"/>
    <property type="match status" value="1"/>
</dbReference>
<dbReference type="RefSeq" id="XP_020428694.1">
    <property type="nucleotide sequence ID" value="XM_020581109.1"/>
</dbReference>
<dbReference type="GeneID" id="31365802"/>
<dbReference type="Gene3D" id="2.40.160.120">
    <property type="match status" value="1"/>
</dbReference>
<evidence type="ECO:0000313" key="3">
    <source>
        <dbReference type="Proteomes" id="UP000001396"/>
    </source>
</evidence>
<dbReference type="GO" id="GO:0005829">
    <property type="term" value="C:cytosol"/>
    <property type="evidence" value="ECO:0007669"/>
    <property type="project" value="TreeGrafter"/>
</dbReference>
<dbReference type="PANTHER" id="PTHR10972:SF109">
    <property type="entry name" value="OXYSTEROL-BINDING PROTEIN 12"/>
    <property type="match status" value="1"/>
</dbReference>
<dbReference type="OMA" id="WHTRPKG"/>
<dbReference type="Gene3D" id="1.10.287.2720">
    <property type="match status" value="1"/>
</dbReference>
<accession>D3BQ11</accession>
<proteinExistence type="inferred from homology"/>
<evidence type="ECO:0000256" key="1">
    <source>
        <dbReference type="RuleBase" id="RU003844"/>
    </source>
</evidence>
<dbReference type="PANTHER" id="PTHR10972">
    <property type="entry name" value="OXYSTEROL-BINDING PROTEIN-RELATED"/>
    <property type="match status" value="1"/>
</dbReference>
<dbReference type="Pfam" id="PF01237">
    <property type="entry name" value="Oxysterol_BP"/>
    <property type="match status" value="1"/>
</dbReference>
<dbReference type="InterPro" id="IPR000648">
    <property type="entry name" value="Oxysterol-bd"/>
</dbReference>
<dbReference type="InterPro" id="IPR018494">
    <property type="entry name" value="Oxysterol-bd_CS"/>
</dbReference>
<dbReference type="STRING" id="670386.D3BQ11"/>
<dbReference type="GO" id="GO:0032934">
    <property type="term" value="F:sterol binding"/>
    <property type="evidence" value="ECO:0007669"/>
    <property type="project" value="TreeGrafter"/>
</dbReference>
<dbReference type="Proteomes" id="UP000001396">
    <property type="component" value="Unassembled WGS sequence"/>
</dbReference>
<organism evidence="2 3">
    <name type="scientific">Heterostelium pallidum (strain ATCC 26659 / Pp 5 / PN500)</name>
    <name type="common">Cellular slime mold</name>
    <name type="synonym">Polysphondylium pallidum</name>
    <dbReference type="NCBI Taxonomy" id="670386"/>
    <lineage>
        <taxon>Eukaryota</taxon>
        <taxon>Amoebozoa</taxon>
        <taxon>Evosea</taxon>
        <taxon>Eumycetozoa</taxon>
        <taxon>Dictyostelia</taxon>
        <taxon>Acytosteliales</taxon>
        <taxon>Acytosteliaceae</taxon>
        <taxon>Heterostelium</taxon>
    </lineage>
</organism>
<name>D3BQ11_HETP5</name>
<comment type="similarity">
    <text evidence="1">Belongs to the OSBP family.</text>
</comment>
<keyword evidence="3" id="KW-1185">Reference proteome</keyword>
<sequence>MSKLFKRFGSSSESNIQTVPEKVTSTEDEETLTESKKDILMHLIKQIKVGSEIKHIALPCFLLQPRSLLESLTDNFNCLEELFKIQTIENEQERFIQFIKFSLSAWNTRPKGIKKPFNPIIGETYDCFWDSGDSNGDSHFISEQISHHPPHSAFCFYNKKEGIIVNANLSTNYVKFYGNFAESSLKGTIVYHFLRTNDTYEMTMPTIGVRGILLGKLGSYVNGKTVIRKMGTSYTANIEFLSKSIVGSSKHHNGVKGTIDFENKHLYKIKGNWDNQVIISPISHGSDIVLLNVHNVKLYPHKSIPFDQRPETDSSHIWKIVEEGILSNNDQVTSKEKQRIEENQRKDEQYRKDNGIKWVPKNFVLKGNPLDFPPNYVYKELENIFPEVYASKPTS</sequence>
<dbReference type="AlphaFoldDB" id="D3BQ11"/>
<protein>
    <submittedName>
        <fullName evidence="2">Oxysterol binding family protein</fullName>
    </submittedName>
</protein>